<feature type="region of interest" description="Disordered" evidence="1">
    <location>
        <begin position="38"/>
        <end position="57"/>
    </location>
</feature>
<dbReference type="InterPro" id="IPR001584">
    <property type="entry name" value="Integrase_cat-core"/>
</dbReference>
<feature type="compositionally biased region" description="Basic residues" evidence="1">
    <location>
        <begin position="2395"/>
        <end position="2406"/>
    </location>
</feature>
<organism evidence="3 4">
    <name type="scientific">Prorocentrum cordatum</name>
    <dbReference type="NCBI Taxonomy" id="2364126"/>
    <lineage>
        <taxon>Eukaryota</taxon>
        <taxon>Sar</taxon>
        <taxon>Alveolata</taxon>
        <taxon>Dinophyceae</taxon>
        <taxon>Prorocentrales</taxon>
        <taxon>Prorocentraceae</taxon>
        <taxon>Prorocentrum</taxon>
    </lineage>
</organism>
<evidence type="ECO:0000313" key="4">
    <source>
        <dbReference type="Proteomes" id="UP001189429"/>
    </source>
</evidence>
<feature type="compositionally biased region" description="Basic residues" evidence="1">
    <location>
        <begin position="1016"/>
        <end position="1025"/>
    </location>
</feature>
<feature type="region of interest" description="Disordered" evidence="1">
    <location>
        <begin position="2388"/>
        <end position="2475"/>
    </location>
</feature>
<protein>
    <recommendedName>
        <fullName evidence="2">Integrase catalytic domain-containing protein</fullName>
    </recommendedName>
</protein>
<evidence type="ECO:0000259" key="2">
    <source>
        <dbReference type="PROSITE" id="PS50994"/>
    </source>
</evidence>
<feature type="compositionally biased region" description="Basic and acidic residues" evidence="1">
    <location>
        <begin position="1005"/>
        <end position="1015"/>
    </location>
</feature>
<sequence length="3019" mass="334385">VALQIGAPQAAVNYVPAPGLGGALYELGAALRRDIDDCGGGLQPGDQPQQEMPRAQSEGFPMAAVAPTIEDTDDGSGATQALATLHVGAAADPRAGQPPGEGPAAAAPAPPPGLLQEPLAEPMLAELIEHEILSNFEIVQAARRVDGQTVVPRSLDSRSEFTLALKSFAYNPAAADAWSILGLSPLEGPDLSLNTIGARLRFAKLLASMIDTAPWPPADRAEAHEDIAKITQAATTCFSSFDSWLRERRRARPSKLPLWHELGHRALLAVLDTAPDASEVVCTQWSALLDTAALPTTMQYQGRIAPTSEARILADLAEKGDPSFWDAVRASGKPLSLWAPAGASALGRLLASLLRRSAVEAPCQYIRFIVPLDLHPGCTTSETICDLWWHDFLSENWAAMIRNVEFHPQPMEFVSPGPSGPRHEFRGLAIFTVSSALPRRHHQVCELESPILTLEAAPTYVVDFPSMLTVEVMHALLDVAGQSAQIGRIYRSPGHSEETPRGRVEIRFALHTPRLEQELRMRQVRRLLPAGVCFASQDLFTEPGALIAELGHADAITSIWSLCSGALFLGKSRLLLTTEAAAETWQVTMDTLIRNDPDTAVYKLKHRPSRHGGRAFSSPSALLARIAATRRAKTSRGASSTTPAIADVTITGRLHADEHAVVRTLMDHLVSQTGLQLTEQADGPSSKVGTWKWLSATDPSAPPGRSRLFLKDLAEVSRIKAALHDKTIKIGMDAFRLQVHNDLQDRLRGGSAVQWLEGFCGVGSGKSGPPGILLPPRRPPPGLWLTGDHHRVREPTATPESVSTEASCAETRDGYPESGSDCPTADTSGAPSPVHSQGLDAPWAPLLAMPPGAAAWPLAVEPGVAPRSSLERPTGGSANPRLGPRRLCAHEGFHSDAACRSCHPCGPSVYEIGQRSGGCREDAAEVAKRLQSFVSYGLEEIPEHPHFGTDFNQAIPLDQLRGWLLLQRSRLSPTERAAVISAVKGNFDYDSIGEQLRVSWPDDELTNRDKKTGKDNHRHRERGRIHAGWEDNSEDDDAYSYYDGEQSEVSYEDGDGDEDEGDPEEPLYSAQEIEDAETAFAAQQRSFKVAEDSASFKGPGLGPEAMAHRAKDEAEGADSDVTDLLDEMEIAPKDAEMEADLITNETTRIELETAMPPKPAIENKPKRGKRQLDKTQHLQVEKSIEMRERVEHVKLPSWPTLEKLDDWVLMSVKQSSSKGFGILDAGATSSIMGIEAAENLRDIIFEQTGQNIKMDVSQKSAFIFGDGNSKTCTGKATFPLKIAGVDGELEINILDADAPLLIGVDVLRRLGAVIDCEAHCVYFRPQIMEPCIITYAYGDTIILYAYRDITITYAYGDIINNNAWDIICISPCGLSYDIIRVTLGGLGSIGDGPLTDVDEDTKGNIFYTVEGSELDRSKKRMTDIFLLEHLPNWEMWSSKLLRQWTQRRRWGRVIQKVFLKTIDHVNWKLDSLGLPVQLLPEKYPTWPTDLEHRAKIEQCPPSSKAKQRPQKSTAAAAREQNQGLRATIETAKSDFLTRFAEVSAFAALSSEQIHEQLSMVTLGNHLRPLCKMWGLTQSGKKVEVVDNIIAYIIEQRGSAAATIKIKMETETKKTEKAPTTVGPAIPAHYTQMCQRPDCKLCRGIAKNEPIVKAKPYGWCHQACAARSAIFGAMCALTTFGRLAMVEARAHEDSNHGKVCDEKGYHYERLGLFNENDFSKPQGYHKAKFLLDEERPELFVSTPPCGPWSIMQNVNQRDDRQRENLRRKRLKSQRIFENNKRLIEHHVLNLNGSALAEQPRNSMSWQKTCWKDLHKILPYEVIVDGCACGLGAPDTGELMKKRWKFLTNDKRIWVALQPLQCRGGHYHEEIESSLRTEASGYYPKMLCRRILRALTKSQNHNYFEDEVVKCLCMAATQQTPTEPTLVEDGPSIPPQDGKETHDLTKETIKNIESYIRLVHTNLEHLPRAHLLRYLRDRGARPEVLRLARKFKCDICDAHRPPTKQPPASSAEQPQNGHEVLFDAFSWIRRSKKTNVMALAILDAGSDILYVRLIDEKEIPGTTRQLRAGDLRHIFATMWFPWMGRPKVMRYDPAGSAISNEFREWIEGQGVYCPPCAADAHWQIGKIERAIEAFKEALDAFGEMVSAEVPTSEMIGLQTAARNGLIRIDGFSPLQRDAGRTPAGTTVNLSDEPNNLPLISAELQDGTFSRGAQVRRLARLAHLQTENSNRVKRAGAARFRPFKRYETGDLVFVYRRLPPGAWIKKGQPRSMPGRGRWYGPGRVLCHEPSSSGHRPGLPGAAVNITLAGRLYRVAPEQLRPATPSEEAVDSLRSRREQPGTWAFGDVQKLLDQNEAIDLSNESPPTGEDLAADDGESVSARTFEGNASKTLSYSQYSQKHHQAFHKRKATKLDTKRKPSYLQKKRSSSDDDQAERPSQQPIAVDTDDDLDETTAPDMNDKRRLRSPGSTEPPAKKQRINVATQEAFSHYLQEGNFYGDHAYSVQQYDETKEDDELIVLDIPVSNEHACMAYMDNPSNFVASKARKGRVEGIDPARLLRCRFVLTWKKDEQGNVLRGKDTLRTLKLEIVQCEPCVWVIRDGNKMVGMAILHVDDMMIAGDHNNSAFLKKRQAIQQAFEWTPWESRAFVQRGISIRQNEDYTCSLAQDSYSLNVEPIKRDQIYEADLVQSDGELSSRSRGSAQKFFLLQAEIPTATVSTTQKINKLIRAMNDTADVVILIPAIEQIAVVGWGDAAWAARITGESQGGEIVVLAPLSFLSGSTETVAPISWRSCKLPRVARSSASAEVQMMTETLDEISYVRLFIYELECGQVDYTNKQHVNDAISSCPGVLVTDGKSGYGAIEKSESAGLGLRDKRTSIECLGIRQQKEQTALQIRWVHRDAMLADGLTKDRAAKVLLEFFRSGQRWRLVDDPLHRSARKRKTEGLDKLDHGKPVSDDDEDAMLEALIYYARDNPDEQESPAGDAALWGMIKPLTRSVLSVNSVARGSTQNLVSRSWISTRMQQ</sequence>
<dbReference type="Gene3D" id="3.30.420.10">
    <property type="entry name" value="Ribonuclease H-like superfamily/Ribonuclease H"/>
    <property type="match status" value="1"/>
</dbReference>
<dbReference type="Gene3D" id="2.40.70.10">
    <property type="entry name" value="Acid Proteases"/>
    <property type="match status" value="1"/>
</dbReference>
<feature type="region of interest" description="Disordered" evidence="1">
    <location>
        <begin position="1499"/>
        <end position="1520"/>
    </location>
</feature>
<accession>A0ABN9RTM1</accession>
<feature type="region of interest" description="Disordered" evidence="1">
    <location>
        <begin position="1920"/>
        <end position="1939"/>
    </location>
</feature>
<dbReference type="EMBL" id="CAUYUJ010007947">
    <property type="protein sequence ID" value="CAK0822432.1"/>
    <property type="molecule type" value="Genomic_DNA"/>
</dbReference>
<feature type="region of interest" description="Disordered" evidence="1">
    <location>
        <begin position="91"/>
        <end position="113"/>
    </location>
</feature>
<dbReference type="InterPro" id="IPR021109">
    <property type="entry name" value="Peptidase_aspartic_dom_sf"/>
</dbReference>
<proteinExistence type="predicted"/>
<feature type="compositionally biased region" description="Acidic residues" evidence="1">
    <location>
        <begin position="2441"/>
        <end position="2450"/>
    </location>
</feature>
<feature type="region of interest" description="Disordered" evidence="1">
    <location>
        <begin position="1004"/>
        <end position="1040"/>
    </location>
</feature>
<keyword evidence="4" id="KW-1185">Reference proteome</keyword>
<dbReference type="InterPro" id="IPR036397">
    <property type="entry name" value="RNaseH_sf"/>
</dbReference>
<evidence type="ECO:0000313" key="3">
    <source>
        <dbReference type="EMBL" id="CAK0822432.1"/>
    </source>
</evidence>
<feature type="non-terminal residue" evidence="3">
    <location>
        <position position="3019"/>
    </location>
</feature>
<comment type="caution">
    <text evidence="3">The sequence shown here is derived from an EMBL/GenBank/DDBJ whole genome shotgun (WGS) entry which is preliminary data.</text>
</comment>
<feature type="non-terminal residue" evidence="3">
    <location>
        <position position="1"/>
    </location>
</feature>
<reference evidence="3" key="1">
    <citation type="submission" date="2023-10" db="EMBL/GenBank/DDBJ databases">
        <authorList>
            <person name="Chen Y."/>
            <person name="Shah S."/>
            <person name="Dougan E. K."/>
            <person name="Thang M."/>
            <person name="Chan C."/>
        </authorList>
    </citation>
    <scope>NUCLEOTIDE SEQUENCE [LARGE SCALE GENOMIC DNA]</scope>
</reference>
<dbReference type="PROSITE" id="PS50994">
    <property type="entry name" value="INTEGRASE"/>
    <property type="match status" value="1"/>
</dbReference>
<dbReference type="Proteomes" id="UP001189429">
    <property type="component" value="Unassembled WGS sequence"/>
</dbReference>
<gene>
    <name evidence="3" type="ORF">PCOR1329_LOCUS23469</name>
</gene>
<name>A0ABN9RTM1_9DINO</name>
<feature type="compositionally biased region" description="Low complexity" evidence="1">
    <location>
        <begin position="95"/>
        <end position="107"/>
    </location>
</feature>
<feature type="region of interest" description="Disordered" evidence="1">
    <location>
        <begin position="2316"/>
        <end position="2337"/>
    </location>
</feature>
<feature type="domain" description="Integrase catalytic" evidence="2">
    <location>
        <begin position="2008"/>
        <end position="2188"/>
    </location>
</feature>
<feature type="region of interest" description="Disordered" evidence="1">
    <location>
        <begin position="777"/>
        <end position="838"/>
    </location>
</feature>
<evidence type="ECO:0000256" key="1">
    <source>
        <dbReference type="SAM" id="MobiDB-lite"/>
    </source>
</evidence>